<name>S6BFI9_BABBO</name>
<dbReference type="AlphaFoldDB" id="S6BFI9"/>
<protein>
    <submittedName>
        <fullName evidence="1">Uncharacterized protein</fullName>
    </submittedName>
</protein>
<dbReference type="EMBL" id="AK441090">
    <property type="protein sequence ID" value="BAN64884.1"/>
    <property type="molecule type" value="mRNA"/>
</dbReference>
<accession>S6BFI9</accession>
<organism evidence="1">
    <name type="scientific">Babesia bovis</name>
    <dbReference type="NCBI Taxonomy" id="5865"/>
    <lineage>
        <taxon>Eukaryota</taxon>
        <taxon>Sar</taxon>
        <taxon>Alveolata</taxon>
        <taxon>Apicomplexa</taxon>
        <taxon>Aconoidasida</taxon>
        <taxon>Piroplasmida</taxon>
        <taxon>Babesiidae</taxon>
        <taxon>Babesia</taxon>
    </lineage>
</organism>
<reference evidence="1" key="1">
    <citation type="journal article" date="2014" name="BMC Genomics">
        <title>The Babesia bovis gene and promoter model: an update from full-length EST analysis.</title>
        <authorList>
            <person name="Yamagishi J."/>
            <person name="Wakaguri H."/>
            <person name="Yokoyama N."/>
            <person name="Yamashita R."/>
            <person name="Suzuki Y."/>
            <person name="Xuan X."/>
            <person name="Igarashi I."/>
        </authorList>
    </citation>
    <scope>NUCLEOTIDE SEQUENCE</scope>
    <source>
        <strain evidence="1">Texas</strain>
    </source>
</reference>
<evidence type="ECO:0000313" key="1">
    <source>
        <dbReference type="EMBL" id="BAN64884.1"/>
    </source>
</evidence>
<sequence>MACCSSPEATLMVISLVTSDSSCSRQDDSGNIKPTLKATYNTIGYSRIFAINDRLAVTNILINGIGDDDVDILGGLLKVEVLSCSQSILQSLGVVTQVEVDLRQYQGRQITGGETSIVV</sequence>
<proteinExistence type="evidence at transcript level"/>